<organism evidence="1 3">
    <name type="scientific">Aspergillus ruber (strain CBS 135680)</name>
    <dbReference type="NCBI Taxonomy" id="1388766"/>
    <lineage>
        <taxon>Eukaryota</taxon>
        <taxon>Fungi</taxon>
        <taxon>Dikarya</taxon>
        <taxon>Ascomycota</taxon>
        <taxon>Pezizomycotina</taxon>
        <taxon>Eurotiomycetes</taxon>
        <taxon>Eurotiomycetidae</taxon>
        <taxon>Eurotiales</taxon>
        <taxon>Aspergillaceae</taxon>
        <taxon>Aspergillus</taxon>
        <taxon>Aspergillus subgen. Aspergillus</taxon>
    </lineage>
</organism>
<evidence type="ECO:0000313" key="1">
    <source>
        <dbReference type="EMBL" id="EYE89896.1"/>
    </source>
</evidence>
<sequence>MGISFRPGHRLVDPFRQRQRVIIFHPAIISIGPDGFIQGIGHSIRLDVKRIASSGVISLDGVI</sequence>
<evidence type="ECO:0000313" key="3">
    <source>
        <dbReference type="Proteomes" id="UP000019804"/>
    </source>
</evidence>
<name>A0A017RZ77_ASPRC</name>
<dbReference type="HOGENOM" id="CLU_2885406_0_0_1"/>
<evidence type="ECO:0000313" key="2">
    <source>
        <dbReference type="EMBL" id="EYE89897.1"/>
    </source>
</evidence>
<reference evidence="3" key="2">
    <citation type="journal article" date="2014" name="Nat. Commun.">
        <title>Genomic adaptations of the halophilic Dead Sea filamentous fungus Eurotium rubrum.</title>
        <authorList>
            <person name="Kis-Papo T."/>
            <person name="Weig A.R."/>
            <person name="Riley R."/>
            <person name="Persoh D."/>
            <person name="Salamov A."/>
            <person name="Sun H."/>
            <person name="Lipzen A."/>
            <person name="Wasser S.P."/>
            <person name="Rambold G."/>
            <person name="Grigoriev I.V."/>
            <person name="Nevo E."/>
        </authorList>
    </citation>
    <scope>NUCLEOTIDE SEQUENCE [LARGE SCALE GENOMIC DNA]</scope>
    <source>
        <strain evidence="3">CBS 135680</strain>
    </source>
</reference>
<keyword evidence="3" id="KW-1185">Reference proteome</keyword>
<protein>
    <submittedName>
        <fullName evidence="1">Uncharacterized protein</fullName>
    </submittedName>
</protein>
<dbReference type="EMBL" id="KK088514">
    <property type="protein sequence ID" value="EYE89897.1"/>
    <property type="molecule type" value="Genomic_DNA"/>
</dbReference>
<dbReference type="AlphaFoldDB" id="A0A017RZ77"/>
<dbReference type="GeneID" id="63694972"/>
<dbReference type="Proteomes" id="UP000019804">
    <property type="component" value="Unassembled WGS sequence"/>
</dbReference>
<proteinExistence type="predicted"/>
<dbReference type="EMBL" id="KK088515">
    <property type="protein sequence ID" value="EYE89896.1"/>
    <property type="molecule type" value="Genomic_DNA"/>
</dbReference>
<reference evidence="1" key="1">
    <citation type="submission" date="2013-06" db="EMBL/GenBank/DDBJ databases">
        <title>Genome sequencing and long-term transcriptional adaptation of the halophilic Dead Sea filamentous fungus Eurotium rubrum.</title>
        <authorList>
            <consortium name="DOE Joint Genome Institute"/>
            <person name="Kis-Papo T."/>
            <person name="Nevo E."/>
            <person name="Wasser S.P."/>
            <person name="Weig A."/>
            <person name="Persoh D."/>
            <person name="Rambold G."/>
            <person name="Riley R."/>
            <person name="Sun H."/>
            <person name="Lipzen A."/>
            <person name="Salamov A."/>
            <person name="Grigoriev I.V."/>
            <person name="Barash D."/>
        </authorList>
    </citation>
    <scope>NUCLEOTIDE SEQUENCE</scope>
    <source>
        <strain evidence="1">CBS 135680</strain>
    </source>
</reference>
<gene>
    <name evidence="2" type="ORF">EURHEDRAFT_390724</name>
    <name evidence="1" type="ORF">EURHEDRAFT_390725</name>
</gene>
<dbReference type="RefSeq" id="XP_040633587.1">
    <property type="nucleotide sequence ID" value="XM_040779848.1"/>
</dbReference>
<accession>A0A017RZ77</accession>